<organism evidence="5 6">
    <name type="scientific">Botrimarina hoheduenensis</name>
    <dbReference type="NCBI Taxonomy" id="2528000"/>
    <lineage>
        <taxon>Bacteria</taxon>
        <taxon>Pseudomonadati</taxon>
        <taxon>Planctomycetota</taxon>
        <taxon>Planctomycetia</taxon>
        <taxon>Pirellulales</taxon>
        <taxon>Lacipirellulaceae</taxon>
        <taxon>Botrimarina</taxon>
    </lineage>
</organism>
<dbReference type="InterPro" id="IPR001000">
    <property type="entry name" value="GH10_dom"/>
</dbReference>
<evidence type="ECO:0000313" key="5">
    <source>
        <dbReference type="EMBL" id="TWT43403.1"/>
    </source>
</evidence>
<sequence>MGLLRFDVQSADLLSEDRLARSFVAGPDESPYYGRTIRNGSSIVIERREDASGCFTLPWPIEGHGDWLIATSTLMERARPYLLEVELARGLVFRLRDQMGAWEQLGLAVADPLRAEVAEATRLFTRAATQQANPAAAAGLATQALQAAATASCNLAGVYAEQALAFRRAGSQTLSTLMGVRLTGDKPVGARSQRIVETCNLIGAPCGWGAVERSEGRRDWSEVDAVIDWARSNGLRVCGGPLLEFDDRRLPDWAYLWEGDLDTLASLMIGHVRSAVERYKGRVQLWNVASRVNRTGVLSLSDEHRLSIVAGAVKAVRQIDPQTPVVVGIDQPWGEYRGRTETELAPLDFADALERADLGIAGFDLELNIGYYPLATALRNPLAFSRLIDLWNVRLESPLMLTLTLPSSPKKDSKADPQMKVVAGGEGNDQLVTPEWQATWARDRLTMLLAKNAVQVILWGHLSDALPHCFPHGGLYDAKNAEKPIVAELQRLRAEYLA</sequence>
<dbReference type="GO" id="GO:0045493">
    <property type="term" value="P:xylan catabolic process"/>
    <property type="evidence" value="ECO:0007669"/>
    <property type="project" value="UniProtKB-KW"/>
</dbReference>
<proteinExistence type="predicted"/>
<dbReference type="RefSeq" id="WP_146574479.1">
    <property type="nucleotide sequence ID" value="NZ_SJPH01000004.1"/>
</dbReference>
<keyword evidence="3" id="KW-0624">Polysaccharide degradation</keyword>
<protein>
    <submittedName>
        <fullName evidence="5">Endo-1,4-beta-xylanase C</fullName>
        <ecNumber evidence="5">3.2.1.8</ecNumber>
    </submittedName>
</protein>
<keyword evidence="2" id="KW-0119">Carbohydrate metabolism</keyword>
<dbReference type="SUPFAM" id="SSF51445">
    <property type="entry name" value="(Trans)glycosidases"/>
    <property type="match status" value="1"/>
</dbReference>
<keyword evidence="5" id="KW-0326">Glycosidase</keyword>
<keyword evidence="5" id="KW-0858">Xylan degradation</keyword>
<gene>
    <name evidence="5" type="primary">xynC</name>
    <name evidence="5" type="ORF">Pla111_23540</name>
</gene>
<keyword evidence="1 5" id="KW-0378">Hydrolase</keyword>
<feature type="domain" description="GH10" evidence="4">
    <location>
        <begin position="208"/>
        <end position="289"/>
    </location>
</feature>
<evidence type="ECO:0000259" key="4">
    <source>
        <dbReference type="Pfam" id="PF00331"/>
    </source>
</evidence>
<dbReference type="GO" id="GO:0031176">
    <property type="term" value="F:endo-1,4-beta-xylanase activity"/>
    <property type="evidence" value="ECO:0007669"/>
    <property type="project" value="UniProtKB-EC"/>
</dbReference>
<dbReference type="OrthoDB" id="290971at2"/>
<dbReference type="EC" id="3.2.1.8" evidence="5"/>
<accession>A0A5C5VZK0</accession>
<dbReference type="Gene3D" id="3.20.20.80">
    <property type="entry name" value="Glycosidases"/>
    <property type="match status" value="1"/>
</dbReference>
<dbReference type="Proteomes" id="UP000318995">
    <property type="component" value="Unassembled WGS sequence"/>
</dbReference>
<dbReference type="AlphaFoldDB" id="A0A5C5VZK0"/>
<comment type="caution">
    <text evidence="5">The sequence shown here is derived from an EMBL/GenBank/DDBJ whole genome shotgun (WGS) entry which is preliminary data.</text>
</comment>
<name>A0A5C5VZK0_9BACT</name>
<dbReference type="EMBL" id="SJPH01000004">
    <property type="protein sequence ID" value="TWT43403.1"/>
    <property type="molecule type" value="Genomic_DNA"/>
</dbReference>
<keyword evidence="6" id="KW-1185">Reference proteome</keyword>
<dbReference type="InterPro" id="IPR017853">
    <property type="entry name" value="GH"/>
</dbReference>
<reference evidence="5 6" key="1">
    <citation type="submission" date="2019-02" db="EMBL/GenBank/DDBJ databases">
        <title>Deep-cultivation of Planctomycetes and their phenomic and genomic characterization uncovers novel biology.</title>
        <authorList>
            <person name="Wiegand S."/>
            <person name="Jogler M."/>
            <person name="Boedeker C."/>
            <person name="Pinto D."/>
            <person name="Vollmers J."/>
            <person name="Rivas-Marin E."/>
            <person name="Kohn T."/>
            <person name="Peeters S.H."/>
            <person name="Heuer A."/>
            <person name="Rast P."/>
            <person name="Oberbeckmann S."/>
            <person name="Bunk B."/>
            <person name="Jeske O."/>
            <person name="Meyerdierks A."/>
            <person name="Storesund J.E."/>
            <person name="Kallscheuer N."/>
            <person name="Luecker S."/>
            <person name="Lage O.M."/>
            <person name="Pohl T."/>
            <person name="Merkel B.J."/>
            <person name="Hornburger P."/>
            <person name="Mueller R.-W."/>
            <person name="Bruemmer F."/>
            <person name="Labrenz M."/>
            <person name="Spormann A.M."/>
            <person name="Op Den Camp H."/>
            <person name="Overmann J."/>
            <person name="Amann R."/>
            <person name="Jetten M.S.M."/>
            <person name="Mascher T."/>
            <person name="Medema M.H."/>
            <person name="Devos D.P."/>
            <person name="Kaster A.-K."/>
            <person name="Ovreas L."/>
            <person name="Rohde M."/>
            <person name="Galperin M.Y."/>
            <person name="Jogler C."/>
        </authorList>
    </citation>
    <scope>NUCLEOTIDE SEQUENCE [LARGE SCALE GENOMIC DNA]</scope>
    <source>
        <strain evidence="5 6">Pla111</strain>
    </source>
</reference>
<evidence type="ECO:0000256" key="2">
    <source>
        <dbReference type="ARBA" id="ARBA00023277"/>
    </source>
</evidence>
<evidence type="ECO:0000313" key="6">
    <source>
        <dbReference type="Proteomes" id="UP000318995"/>
    </source>
</evidence>
<evidence type="ECO:0000256" key="3">
    <source>
        <dbReference type="ARBA" id="ARBA00023326"/>
    </source>
</evidence>
<dbReference type="Pfam" id="PF00331">
    <property type="entry name" value="Glyco_hydro_10"/>
    <property type="match status" value="1"/>
</dbReference>
<evidence type="ECO:0000256" key="1">
    <source>
        <dbReference type="ARBA" id="ARBA00022801"/>
    </source>
</evidence>